<keyword evidence="6" id="KW-1185">Reference proteome</keyword>
<feature type="region of interest" description="Disordered" evidence="3">
    <location>
        <begin position="37"/>
        <end position="72"/>
    </location>
</feature>
<comment type="caution">
    <text evidence="5">The sequence shown here is derived from an EMBL/GenBank/DDBJ whole genome shotgun (WGS) entry which is preliminary data.</text>
</comment>
<evidence type="ECO:0000259" key="4">
    <source>
        <dbReference type="Pfam" id="PF08614"/>
    </source>
</evidence>
<proteinExistence type="inferred from homology"/>
<gene>
    <name evidence="5" type="ORF">KVT40_001051</name>
</gene>
<dbReference type="Proteomes" id="UP000809789">
    <property type="component" value="Unassembled WGS sequence"/>
</dbReference>
<dbReference type="EMBL" id="JAESVG020000001">
    <property type="protein sequence ID" value="KAG8631911.1"/>
    <property type="molecule type" value="Genomic_DNA"/>
</dbReference>
<evidence type="ECO:0000256" key="3">
    <source>
        <dbReference type="SAM" id="MobiDB-lite"/>
    </source>
</evidence>
<name>A0A8K0LCE0_9PEZI</name>
<evidence type="ECO:0000313" key="5">
    <source>
        <dbReference type="EMBL" id="KAG8631911.1"/>
    </source>
</evidence>
<reference evidence="5" key="1">
    <citation type="submission" date="2021-07" db="EMBL/GenBank/DDBJ databases">
        <title>Elsinoe batatas strain:CRI-CJ2 Genome sequencing and assembly.</title>
        <authorList>
            <person name="Huang L."/>
        </authorList>
    </citation>
    <scope>NUCLEOTIDE SEQUENCE</scope>
    <source>
        <strain evidence="5">CRI-CJ2</strain>
    </source>
</reference>
<dbReference type="OrthoDB" id="8949486at2759"/>
<evidence type="ECO:0000313" key="6">
    <source>
        <dbReference type="Proteomes" id="UP000809789"/>
    </source>
</evidence>
<organism evidence="5 6">
    <name type="scientific">Elsinoe batatas</name>
    <dbReference type="NCBI Taxonomy" id="2601811"/>
    <lineage>
        <taxon>Eukaryota</taxon>
        <taxon>Fungi</taxon>
        <taxon>Dikarya</taxon>
        <taxon>Ascomycota</taxon>
        <taxon>Pezizomycotina</taxon>
        <taxon>Dothideomycetes</taxon>
        <taxon>Dothideomycetidae</taxon>
        <taxon>Myriangiales</taxon>
        <taxon>Elsinoaceae</taxon>
        <taxon>Elsinoe</taxon>
    </lineage>
</organism>
<comment type="similarity">
    <text evidence="1">Belongs to the ATG16 family.</text>
</comment>
<dbReference type="Gene3D" id="1.10.287.1490">
    <property type="match status" value="1"/>
</dbReference>
<evidence type="ECO:0000256" key="2">
    <source>
        <dbReference type="SAM" id="Coils"/>
    </source>
</evidence>
<dbReference type="InterPro" id="IPR013923">
    <property type="entry name" value="Autophagy-rel_prot_16_dom"/>
</dbReference>
<protein>
    <recommendedName>
        <fullName evidence="4">Autophagy-related protein 16 domain-containing protein</fullName>
    </recommendedName>
</protein>
<feature type="coiled-coil region" evidence="2">
    <location>
        <begin position="143"/>
        <end position="191"/>
    </location>
</feature>
<accession>A0A8K0LCE0</accession>
<sequence length="212" mass="23732">MATDWLSQYNSNLDIRDHRESLHKPYIQAYTSLADRTSTSSLPATPSPGPTTLPSHLTRHPSSPKPDSSPADLTTLRHQLATANTARTTLTTQLTSLRQQLTSLQTSHTSLQTAHSSLQSTHSLLLRRSKDLDHELREKSKLILSVQDEMLALELALNVAEEKTRMAEEKVRGMEREVREVRGENESLVKRWVERVGWESREAGMGDGRGGT</sequence>
<feature type="domain" description="Autophagy-related protein 16" evidence="4">
    <location>
        <begin position="9"/>
        <end position="199"/>
    </location>
</feature>
<dbReference type="Pfam" id="PF08614">
    <property type="entry name" value="ATG16"/>
    <property type="match status" value="1"/>
</dbReference>
<dbReference type="AlphaFoldDB" id="A0A8K0LCE0"/>
<evidence type="ECO:0000256" key="1">
    <source>
        <dbReference type="ARBA" id="ARBA00005331"/>
    </source>
</evidence>
<keyword evidence="2" id="KW-0175">Coiled coil</keyword>